<name>A0A1W1W531_9BACT</name>
<keyword evidence="3" id="KW-0597">Phosphoprotein</keyword>
<dbReference type="SMART" id="SM00387">
    <property type="entry name" value="HATPase_c"/>
    <property type="match status" value="1"/>
</dbReference>
<evidence type="ECO:0000256" key="3">
    <source>
        <dbReference type="ARBA" id="ARBA00022553"/>
    </source>
</evidence>
<organism evidence="7 8">
    <name type="scientific">Hymenobacter roseosalivarius DSM 11622</name>
    <dbReference type="NCBI Taxonomy" id="645990"/>
    <lineage>
        <taxon>Bacteria</taxon>
        <taxon>Pseudomonadati</taxon>
        <taxon>Bacteroidota</taxon>
        <taxon>Cytophagia</taxon>
        <taxon>Cytophagales</taxon>
        <taxon>Hymenobacteraceae</taxon>
        <taxon>Hymenobacter</taxon>
    </lineage>
</organism>
<dbReference type="SUPFAM" id="SSF47384">
    <property type="entry name" value="Homodimeric domain of signal transducing histidine kinase"/>
    <property type="match status" value="1"/>
</dbReference>
<keyword evidence="8" id="KW-1185">Reference proteome</keyword>
<dbReference type="SUPFAM" id="SSF48452">
    <property type="entry name" value="TPR-like"/>
    <property type="match status" value="1"/>
</dbReference>
<feature type="coiled-coil region" evidence="4">
    <location>
        <begin position="488"/>
        <end position="522"/>
    </location>
</feature>
<dbReference type="Pfam" id="PF02518">
    <property type="entry name" value="HATPase_c"/>
    <property type="match status" value="1"/>
</dbReference>
<dbReference type="GO" id="GO:0000155">
    <property type="term" value="F:phosphorelay sensor kinase activity"/>
    <property type="evidence" value="ECO:0007669"/>
    <property type="project" value="InterPro"/>
</dbReference>
<dbReference type="CDD" id="cd00082">
    <property type="entry name" value="HisKA"/>
    <property type="match status" value="1"/>
</dbReference>
<gene>
    <name evidence="7" type="ORF">SAMN00120144_4085</name>
</gene>
<feature type="signal peptide" evidence="5">
    <location>
        <begin position="1"/>
        <end position="20"/>
    </location>
</feature>
<dbReference type="InterPro" id="IPR036097">
    <property type="entry name" value="HisK_dim/P_sf"/>
</dbReference>
<evidence type="ECO:0000313" key="7">
    <source>
        <dbReference type="EMBL" id="SMC00643.1"/>
    </source>
</evidence>
<dbReference type="SMART" id="SM00388">
    <property type="entry name" value="HisKA"/>
    <property type="match status" value="1"/>
</dbReference>
<feature type="chain" id="PRO_5012190382" description="histidine kinase" evidence="5">
    <location>
        <begin position="21"/>
        <end position="782"/>
    </location>
</feature>
<proteinExistence type="predicted"/>
<evidence type="ECO:0000313" key="8">
    <source>
        <dbReference type="Proteomes" id="UP000192266"/>
    </source>
</evidence>
<dbReference type="InterPro" id="IPR011990">
    <property type="entry name" value="TPR-like_helical_dom_sf"/>
</dbReference>
<dbReference type="EMBL" id="FWWW01000112">
    <property type="protein sequence ID" value="SMC00643.1"/>
    <property type="molecule type" value="Genomic_DNA"/>
</dbReference>
<dbReference type="InterPro" id="IPR003661">
    <property type="entry name" value="HisK_dim/P_dom"/>
</dbReference>
<dbReference type="AlphaFoldDB" id="A0A1W1W531"/>
<dbReference type="InterPro" id="IPR005467">
    <property type="entry name" value="His_kinase_dom"/>
</dbReference>
<evidence type="ECO:0000259" key="6">
    <source>
        <dbReference type="PROSITE" id="PS50109"/>
    </source>
</evidence>
<evidence type="ECO:0000256" key="2">
    <source>
        <dbReference type="ARBA" id="ARBA00012438"/>
    </source>
</evidence>
<dbReference type="InterPro" id="IPR003594">
    <property type="entry name" value="HATPase_dom"/>
</dbReference>
<dbReference type="Gene3D" id="1.25.40.10">
    <property type="entry name" value="Tetratricopeptide repeat domain"/>
    <property type="match status" value="1"/>
</dbReference>
<keyword evidence="7" id="KW-0418">Kinase</keyword>
<dbReference type="PANTHER" id="PTHR43065:SF42">
    <property type="entry name" value="TWO-COMPONENT SENSOR PPRA"/>
    <property type="match status" value="1"/>
</dbReference>
<evidence type="ECO:0000256" key="4">
    <source>
        <dbReference type="SAM" id="Coils"/>
    </source>
</evidence>
<dbReference type="Proteomes" id="UP000192266">
    <property type="component" value="Unassembled WGS sequence"/>
</dbReference>
<feature type="domain" description="Histidine kinase" evidence="6">
    <location>
        <begin position="545"/>
        <end position="782"/>
    </location>
</feature>
<evidence type="ECO:0000256" key="5">
    <source>
        <dbReference type="SAM" id="SignalP"/>
    </source>
</evidence>
<dbReference type="EC" id="2.7.13.3" evidence="2"/>
<reference evidence="7 8" key="1">
    <citation type="submission" date="2017-04" db="EMBL/GenBank/DDBJ databases">
        <authorList>
            <person name="Afonso C.L."/>
            <person name="Miller P.J."/>
            <person name="Scott M.A."/>
            <person name="Spackman E."/>
            <person name="Goraichik I."/>
            <person name="Dimitrov K.M."/>
            <person name="Suarez D.L."/>
            <person name="Swayne D.E."/>
        </authorList>
    </citation>
    <scope>NUCLEOTIDE SEQUENCE [LARGE SCALE GENOMIC DNA]</scope>
    <source>
        <strain evidence="7 8">DSM 11622</strain>
    </source>
</reference>
<dbReference type="InterPro" id="IPR019734">
    <property type="entry name" value="TPR_rpt"/>
</dbReference>
<accession>A0A1W1W531</accession>
<dbReference type="RefSeq" id="WP_234997594.1">
    <property type="nucleotide sequence ID" value="NZ_FWWW01000112.1"/>
</dbReference>
<keyword evidence="7" id="KW-0808">Transferase</keyword>
<dbReference type="Gene3D" id="3.30.565.10">
    <property type="entry name" value="Histidine kinase-like ATPase, C-terminal domain"/>
    <property type="match status" value="1"/>
</dbReference>
<dbReference type="Gene3D" id="1.10.287.130">
    <property type="match status" value="1"/>
</dbReference>
<dbReference type="PROSITE" id="PS50109">
    <property type="entry name" value="HIS_KIN"/>
    <property type="match status" value="1"/>
</dbReference>
<dbReference type="PRINTS" id="PR00344">
    <property type="entry name" value="BCTRLSENSOR"/>
</dbReference>
<evidence type="ECO:0000256" key="1">
    <source>
        <dbReference type="ARBA" id="ARBA00000085"/>
    </source>
</evidence>
<protein>
    <recommendedName>
        <fullName evidence="2">histidine kinase</fullName>
        <ecNumber evidence="2">2.7.13.3</ecNumber>
    </recommendedName>
</protein>
<keyword evidence="4" id="KW-0175">Coiled coil</keyword>
<comment type="catalytic activity">
    <reaction evidence="1">
        <text>ATP + protein L-histidine = ADP + protein N-phospho-L-histidine.</text>
        <dbReference type="EC" id="2.7.13.3"/>
    </reaction>
</comment>
<dbReference type="PANTHER" id="PTHR43065">
    <property type="entry name" value="SENSOR HISTIDINE KINASE"/>
    <property type="match status" value="1"/>
</dbReference>
<dbReference type="SUPFAM" id="SSF55874">
    <property type="entry name" value="ATPase domain of HSP90 chaperone/DNA topoisomerase II/histidine kinase"/>
    <property type="match status" value="1"/>
</dbReference>
<dbReference type="STRING" id="645990.SAMN00120144_4085"/>
<dbReference type="SMART" id="SM00028">
    <property type="entry name" value="TPR"/>
    <property type="match status" value="3"/>
</dbReference>
<dbReference type="InterPro" id="IPR004358">
    <property type="entry name" value="Sig_transdc_His_kin-like_C"/>
</dbReference>
<keyword evidence="5" id="KW-0732">Signal</keyword>
<sequence>MRSILLLVACGLLFLSTLTAAQLPEDPAALQSKPRPGYGTGAAQTTAQAAARYRYWEAPPDSLRRVLTEQRADTARLRTLLHLLDLQLENVNPKEAAALATRLGRPEARALRLLPTAQGSDPKLLVAQLDSMKAAITAFDQLGRPVPRLLSALLPSYAALNQQEAMRTYYQTKRRYYQARGATENVAACLYNLSRYYVYKGDYNQSISHYLRAAELYRGFDRFSYYNRLMGVGARYAEWGNPAKALPYLQQALRAPRRWGLRTYIYHTIARLWLQQHDYPAALQAVEQALRLPAGETNFGVSRPHEKPQGLILKSAVLLALGRTAEAGPLLYQAQRQADSLHLPLTGPGGNLELDATWARYYAARGEVSRAETAWLEAYHKARANGNATLRLKYLRELAGFYQAQHQPAPAARYALAATALADTMETAQGALHVASYEFEQADRVQQARIARLRESQLLATAQARRQRLLLGATLAGSALLAGLGYVLWRSNQQKQRANEQLEQQQAALRAQRDETARALAELRMTQAQLIQKEKMASLGELTAGIAHEIQNPLNFVTNFSDVSAELMLELQEAQLAGDGEEVTVLAGDVIQNLTKIRQHGQRASSIVRGMLEHARPSTGERQPTDVNALCEEYLRLAYQGQRTKDSLFEVEITTNFAPGLAPVHLVAADVGHVLLNLYANAFYALHQRRQQGEPGYEPTLQVTTEHLGEQVEIRVQDNGGGMADDVQAKIFQPFFTTKPAGEGTGLGLSLSYDIIAQGHGGTLQVESQEGEGSQFVLSLPA</sequence>
<dbReference type="InterPro" id="IPR036890">
    <property type="entry name" value="HATPase_C_sf"/>
</dbReference>